<evidence type="ECO:0000313" key="2">
    <source>
        <dbReference type="Proteomes" id="UP000036410"/>
    </source>
</evidence>
<sequence>MRGRPELEIEREKVYKTKKNPNGTFIARIIQVPKEENMLDFMLEIKHLRKKELTYKNLLVTTENGYDSFRLARGDLKWVSLHTVAVWDWLGHKLVEVAAPTGKENYRISDDHCSAYREKQ</sequence>
<organism evidence="1 2">
    <name type="scientific">Priestia megaterium Q3</name>
    <dbReference type="NCBI Taxonomy" id="1452722"/>
    <lineage>
        <taxon>Bacteria</taxon>
        <taxon>Bacillati</taxon>
        <taxon>Bacillota</taxon>
        <taxon>Bacilli</taxon>
        <taxon>Bacillales</taxon>
        <taxon>Bacillaceae</taxon>
        <taxon>Priestia</taxon>
    </lineage>
</organism>
<dbReference type="Proteomes" id="UP000036410">
    <property type="component" value="Chromosome"/>
</dbReference>
<dbReference type="RefSeq" id="WP_049163835.1">
    <property type="nucleotide sequence ID" value="NZ_CP010586.1"/>
</dbReference>
<proteinExistence type="predicted"/>
<dbReference type="AlphaFoldDB" id="A0A806TEW3"/>
<evidence type="ECO:0000313" key="1">
    <source>
        <dbReference type="EMBL" id="AKP76610.1"/>
    </source>
</evidence>
<protein>
    <submittedName>
        <fullName evidence="1">Uncharacterized protein</fullName>
    </submittedName>
</protein>
<name>A0A806TEW3_PRIMG</name>
<accession>A0A806TEW3</accession>
<dbReference type="EMBL" id="CP010586">
    <property type="protein sequence ID" value="AKP76610.1"/>
    <property type="molecule type" value="Genomic_DNA"/>
</dbReference>
<reference evidence="1 2" key="1">
    <citation type="submission" date="2015-01" db="EMBL/GenBank/DDBJ databases">
        <title>Genome sequence of bacillus megaterium Q3.</title>
        <authorList>
            <person name="Wang Y."/>
            <person name="Luo K."/>
            <person name="Bai L."/>
            <person name="Luo F."/>
        </authorList>
    </citation>
    <scope>NUCLEOTIDE SEQUENCE [LARGE SCALE GENOMIC DNA]</scope>
    <source>
        <strain evidence="1 2">Q3</strain>
    </source>
</reference>
<gene>
    <name evidence="1" type="ORF">AS52_01645</name>
</gene>